<feature type="compositionally biased region" description="Basic and acidic residues" evidence="1">
    <location>
        <begin position="30"/>
        <end position="42"/>
    </location>
</feature>
<dbReference type="RefSeq" id="WP_378272851.1">
    <property type="nucleotide sequence ID" value="NZ_BAABDO010000067.1"/>
</dbReference>
<evidence type="ECO:0000313" key="3">
    <source>
        <dbReference type="EMBL" id="GAA4147432.1"/>
    </source>
</evidence>
<gene>
    <name evidence="3" type="ORF">GCM10022416_40860</name>
</gene>
<dbReference type="InterPro" id="IPR046675">
    <property type="entry name" value="DUF6545"/>
</dbReference>
<protein>
    <recommendedName>
        <fullName evidence="2">DUF6545 domain-containing protein</fullName>
    </recommendedName>
</protein>
<dbReference type="Proteomes" id="UP001500266">
    <property type="component" value="Unassembled WGS sequence"/>
</dbReference>
<feature type="region of interest" description="Disordered" evidence="1">
    <location>
        <begin position="1"/>
        <end position="42"/>
    </location>
</feature>
<name>A0ABP7Z4X0_9ACTN</name>
<proteinExistence type="predicted"/>
<organism evidence="3 4">
    <name type="scientific">Actinomadura keratinilytica</name>
    <dbReference type="NCBI Taxonomy" id="547461"/>
    <lineage>
        <taxon>Bacteria</taxon>
        <taxon>Bacillati</taxon>
        <taxon>Actinomycetota</taxon>
        <taxon>Actinomycetes</taxon>
        <taxon>Streptosporangiales</taxon>
        <taxon>Thermomonosporaceae</taxon>
        <taxon>Actinomadura</taxon>
    </lineage>
</organism>
<dbReference type="Pfam" id="PF20182">
    <property type="entry name" value="DUF6545"/>
    <property type="match status" value="1"/>
</dbReference>
<comment type="caution">
    <text evidence="3">The sequence shown here is derived from an EMBL/GenBank/DDBJ whole genome shotgun (WGS) entry which is preliminary data.</text>
</comment>
<keyword evidence="4" id="KW-1185">Reference proteome</keyword>
<accession>A0ABP7Z4X0</accession>
<feature type="domain" description="DUF6545" evidence="2">
    <location>
        <begin position="48"/>
        <end position="105"/>
    </location>
</feature>
<dbReference type="EMBL" id="BAABDO010000067">
    <property type="protein sequence ID" value="GAA4147432.1"/>
    <property type="molecule type" value="Genomic_DNA"/>
</dbReference>
<evidence type="ECO:0000259" key="2">
    <source>
        <dbReference type="Pfam" id="PF20182"/>
    </source>
</evidence>
<evidence type="ECO:0000256" key="1">
    <source>
        <dbReference type="SAM" id="MobiDB-lite"/>
    </source>
</evidence>
<sequence>MPSRRPASLRQPRLPGYPRPDGSARKRPGRDRLLCPSGEERPPGPLLLWKALHEAFPEIALKVGDITTRRVIGTGDRRLKLRPYQDRASADRAAEPPLMRRGFAERTAGAAAGRRGLVG</sequence>
<reference evidence="4" key="1">
    <citation type="journal article" date="2019" name="Int. J. Syst. Evol. Microbiol.">
        <title>The Global Catalogue of Microorganisms (GCM) 10K type strain sequencing project: providing services to taxonomists for standard genome sequencing and annotation.</title>
        <authorList>
            <consortium name="The Broad Institute Genomics Platform"/>
            <consortium name="The Broad Institute Genome Sequencing Center for Infectious Disease"/>
            <person name="Wu L."/>
            <person name="Ma J."/>
        </authorList>
    </citation>
    <scope>NUCLEOTIDE SEQUENCE [LARGE SCALE GENOMIC DNA]</scope>
    <source>
        <strain evidence="4">JCM 17316</strain>
    </source>
</reference>
<evidence type="ECO:0000313" key="4">
    <source>
        <dbReference type="Proteomes" id="UP001500266"/>
    </source>
</evidence>